<comment type="caution">
    <text evidence="1">The sequence shown here is derived from an EMBL/GenBank/DDBJ whole genome shotgun (WGS) entry which is preliminary data.</text>
</comment>
<name>A0A6G0Y8W0_APHCR</name>
<organism evidence="1 2">
    <name type="scientific">Aphis craccivora</name>
    <name type="common">Cowpea aphid</name>
    <dbReference type="NCBI Taxonomy" id="307492"/>
    <lineage>
        <taxon>Eukaryota</taxon>
        <taxon>Metazoa</taxon>
        <taxon>Ecdysozoa</taxon>
        <taxon>Arthropoda</taxon>
        <taxon>Hexapoda</taxon>
        <taxon>Insecta</taxon>
        <taxon>Pterygota</taxon>
        <taxon>Neoptera</taxon>
        <taxon>Paraneoptera</taxon>
        <taxon>Hemiptera</taxon>
        <taxon>Sternorrhyncha</taxon>
        <taxon>Aphidomorpha</taxon>
        <taxon>Aphidoidea</taxon>
        <taxon>Aphididae</taxon>
        <taxon>Aphidini</taxon>
        <taxon>Aphis</taxon>
        <taxon>Aphis</taxon>
    </lineage>
</organism>
<reference evidence="1 2" key="1">
    <citation type="submission" date="2019-08" db="EMBL/GenBank/DDBJ databases">
        <title>Whole genome of Aphis craccivora.</title>
        <authorList>
            <person name="Voronova N.V."/>
            <person name="Shulinski R.S."/>
            <person name="Bandarenka Y.V."/>
            <person name="Zhorov D.G."/>
            <person name="Warner D."/>
        </authorList>
    </citation>
    <scope>NUCLEOTIDE SEQUENCE [LARGE SCALE GENOMIC DNA]</scope>
    <source>
        <strain evidence="1">180601</strain>
        <tissue evidence="1">Whole Body</tissue>
    </source>
</reference>
<keyword evidence="2" id="KW-1185">Reference proteome</keyword>
<accession>A0A6G0Y8W0</accession>
<evidence type="ECO:0000313" key="2">
    <source>
        <dbReference type="Proteomes" id="UP000478052"/>
    </source>
</evidence>
<sequence length="78" mass="9187">MFNFKFQGWYSWCIIEVKSKNFPIVFKKIEKNKNSDGETGIFTSNQFSIISVFYLVVPNSKTNHYKYLKFSPNVCISD</sequence>
<proteinExistence type="predicted"/>
<dbReference type="Proteomes" id="UP000478052">
    <property type="component" value="Unassembled WGS sequence"/>
</dbReference>
<dbReference type="AlphaFoldDB" id="A0A6G0Y8W0"/>
<protein>
    <submittedName>
        <fullName evidence="1">Uncharacterized protein</fullName>
    </submittedName>
</protein>
<dbReference type="EMBL" id="VUJU01005468">
    <property type="protein sequence ID" value="KAF0751122.1"/>
    <property type="molecule type" value="Genomic_DNA"/>
</dbReference>
<evidence type="ECO:0000313" key="1">
    <source>
        <dbReference type="EMBL" id="KAF0751122.1"/>
    </source>
</evidence>
<gene>
    <name evidence="1" type="ORF">FWK35_00034456</name>
</gene>